<name>A0A9Q0YG74_HOLLE</name>
<dbReference type="AlphaFoldDB" id="A0A9Q0YG74"/>
<protein>
    <submittedName>
        <fullName evidence="1">Uncharacterized protein</fullName>
    </submittedName>
</protein>
<dbReference type="PANTHER" id="PTHR38564">
    <property type="entry name" value="SI:CH73-250A16.5-RELATED"/>
    <property type="match status" value="1"/>
</dbReference>
<dbReference type="EMBL" id="JAIZAY010000021">
    <property type="protein sequence ID" value="KAJ8022178.1"/>
    <property type="molecule type" value="Genomic_DNA"/>
</dbReference>
<accession>A0A9Q0YG74</accession>
<organism evidence="1 2">
    <name type="scientific">Holothuria leucospilota</name>
    <name type="common">Black long sea cucumber</name>
    <name type="synonym">Mertensiothuria leucospilota</name>
    <dbReference type="NCBI Taxonomy" id="206669"/>
    <lineage>
        <taxon>Eukaryota</taxon>
        <taxon>Metazoa</taxon>
        <taxon>Echinodermata</taxon>
        <taxon>Eleutherozoa</taxon>
        <taxon>Echinozoa</taxon>
        <taxon>Holothuroidea</taxon>
        <taxon>Aspidochirotacea</taxon>
        <taxon>Aspidochirotida</taxon>
        <taxon>Holothuriidae</taxon>
        <taxon>Holothuria</taxon>
    </lineage>
</organism>
<dbReference type="Proteomes" id="UP001152320">
    <property type="component" value="Chromosome 21"/>
</dbReference>
<reference evidence="1" key="1">
    <citation type="submission" date="2021-10" db="EMBL/GenBank/DDBJ databases">
        <title>Tropical sea cucumber genome reveals ecological adaptation and Cuvierian tubules defense mechanism.</title>
        <authorList>
            <person name="Chen T."/>
        </authorList>
    </citation>
    <scope>NUCLEOTIDE SEQUENCE</scope>
    <source>
        <strain evidence="1">Nanhai2018</strain>
        <tissue evidence="1">Muscle</tissue>
    </source>
</reference>
<sequence length="295" mass="32725">MSTSKSGSSRKRARRRSSLQNFCIMAFKVAFVVVPVVLAVLVVSQSMSYPLHAQCTIHWKFKIPCENVSDALQNQIKKWTGPDDCDQGGEKCLYKLKSVTNSTLKATHTTPVQKYVDDLTFTFKLDLTDSGCLVLGHSTSEVFYAVLDYGTNYCNLHNLITGSKLDKAPGYNETTTDSVCTQKFKIPCQNVSDALQNQIKKWTGPDGCDQGGEKCLYKLKSVTNTTLKATHTTPVKKYVDDLTFMFKLDLTDSGCLVLAQSLTKHLVTMRLQLTVSVPSIHQQIVKSTSIQICAQ</sequence>
<evidence type="ECO:0000313" key="2">
    <source>
        <dbReference type="Proteomes" id="UP001152320"/>
    </source>
</evidence>
<evidence type="ECO:0000313" key="1">
    <source>
        <dbReference type="EMBL" id="KAJ8022178.1"/>
    </source>
</evidence>
<gene>
    <name evidence="1" type="ORF">HOLleu_39591</name>
</gene>
<keyword evidence="2" id="KW-1185">Reference proteome</keyword>
<dbReference type="OrthoDB" id="5946254at2759"/>
<proteinExistence type="predicted"/>
<dbReference type="PANTHER" id="PTHR38564:SF2">
    <property type="entry name" value="WU:FC46H12 PRECURSOR"/>
    <property type="match status" value="1"/>
</dbReference>
<comment type="caution">
    <text evidence="1">The sequence shown here is derived from an EMBL/GenBank/DDBJ whole genome shotgun (WGS) entry which is preliminary data.</text>
</comment>